<evidence type="ECO:0000313" key="2">
    <source>
        <dbReference type="EMBL" id="RFM31836.1"/>
    </source>
</evidence>
<dbReference type="SUPFAM" id="SSF117074">
    <property type="entry name" value="Hypothetical protein PA1324"/>
    <property type="match status" value="1"/>
</dbReference>
<name>A0A3E1NVA1_9BACT</name>
<feature type="chain" id="PRO_5017640419" description="Carboxypeptidase regulatory-like domain-containing protein" evidence="1">
    <location>
        <begin position="20"/>
        <end position="432"/>
    </location>
</feature>
<comment type="caution">
    <text evidence="2">The sequence shown here is derived from an EMBL/GenBank/DDBJ whole genome shotgun (WGS) entry which is preliminary data.</text>
</comment>
<protein>
    <recommendedName>
        <fullName evidence="4">Carboxypeptidase regulatory-like domain-containing protein</fullName>
    </recommendedName>
</protein>
<gene>
    <name evidence="2" type="ORF">DXN04_27130</name>
</gene>
<evidence type="ECO:0000313" key="3">
    <source>
        <dbReference type="Proteomes" id="UP000261174"/>
    </source>
</evidence>
<feature type="signal peptide" evidence="1">
    <location>
        <begin position="1"/>
        <end position="19"/>
    </location>
</feature>
<sequence>MRTLLRPIFLLLLPVASFGQKSVFPGSPDINTSRLKSERTLFTIYYVNGTTWTNKGTYTNDITILGDELKISTDYKDEKNERYKKRISVANAKTLEPLSFRSENTRGSLDLKFGTTITGKYHYLNGDKDKQISLKPAGKFVDFNVAELLFTTLPLDVGYKATIREFYYVDNPDSLLSNYIIKDVKSYIHRSPKTGNHEAWLVSVLEEQSGAIYTYIIDKKDHRIWQREMPAGGGITEVCVNEELDYQPIAAKFNKEEALQKLEKGNSVITGTAFARDHSSRNKLAVVNINKAQYAPKGTVVSILPNSEYLEEWKAVNKKIAKGKKLPQVPIDPNVADCIKKTTVYDDKGHFEFTNLMPGEYILITSFGYTHQYTYSYYAGTSYLMHPSGTVLSSNDVYKSANASTGATAEIEEKVTIRRDGEKLDVSLKDVR</sequence>
<dbReference type="AlphaFoldDB" id="A0A3E1NVA1"/>
<dbReference type="Pfam" id="PF11306">
    <property type="entry name" value="DUF3108"/>
    <property type="match status" value="1"/>
</dbReference>
<organism evidence="2 3">
    <name type="scientific">Chitinophaga silvisoli</name>
    <dbReference type="NCBI Taxonomy" id="2291814"/>
    <lineage>
        <taxon>Bacteria</taxon>
        <taxon>Pseudomonadati</taxon>
        <taxon>Bacteroidota</taxon>
        <taxon>Chitinophagia</taxon>
        <taxon>Chitinophagales</taxon>
        <taxon>Chitinophagaceae</taxon>
        <taxon>Chitinophaga</taxon>
    </lineage>
</organism>
<dbReference type="InterPro" id="IPR021457">
    <property type="entry name" value="DUF3108"/>
</dbReference>
<evidence type="ECO:0000256" key="1">
    <source>
        <dbReference type="SAM" id="SignalP"/>
    </source>
</evidence>
<dbReference type="Proteomes" id="UP000261174">
    <property type="component" value="Unassembled WGS sequence"/>
</dbReference>
<keyword evidence="3" id="KW-1185">Reference proteome</keyword>
<evidence type="ECO:0008006" key="4">
    <source>
        <dbReference type="Google" id="ProtNLM"/>
    </source>
</evidence>
<accession>A0A3E1NVA1</accession>
<dbReference type="OrthoDB" id="1297652at2"/>
<proteinExistence type="predicted"/>
<reference evidence="2 3" key="1">
    <citation type="submission" date="2018-08" db="EMBL/GenBank/DDBJ databases">
        <title>Chitinophaga sp. K20C18050901, a novel bacterium isolated from forest soil.</title>
        <authorList>
            <person name="Wang C."/>
        </authorList>
    </citation>
    <scope>NUCLEOTIDE SEQUENCE [LARGE SCALE GENOMIC DNA]</scope>
    <source>
        <strain evidence="2 3">K20C18050901</strain>
    </source>
</reference>
<dbReference type="EMBL" id="QTJV01000012">
    <property type="protein sequence ID" value="RFM31836.1"/>
    <property type="molecule type" value="Genomic_DNA"/>
</dbReference>
<keyword evidence="1" id="KW-0732">Signal</keyword>
<dbReference type="RefSeq" id="WP_116856544.1">
    <property type="nucleotide sequence ID" value="NZ_QTJV01000012.1"/>
</dbReference>